<keyword evidence="1" id="KW-0472">Membrane</keyword>
<evidence type="ECO:0000256" key="1">
    <source>
        <dbReference type="SAM" id="Phobius"/>
    </source>
</evidence>
<evidence type="ECO:0000313" key="3">
    <source>
        <dbReference type="Proteomes" id="UP000184111"/>
    </source>
</evidence>
<keyword evidence="1" id="KW-0812">Transmembrane</keyword>
<accession>A0A1M7R178</accession>
<name>A0A1M7R178_9ACTN</name>
<proteinExistence type="predicted"/>
<evidence type="ECO:0000313" key="2">
    <source>
        <dbReference type="EMBL" id="SHN38333.1"/>
    </source>
</evidence>
<keyword evidence="1" id="KW-1133">Transmembrane helix</keyword>
<protein>
    <submittedName>
        <fullName evidence="2">Uncharacterized protein</fullName>
    </submittedName>
</protein>
<reference evidence="2 3" key="1">
    <citation type="submission" date="2016-11" db="EMBL/GenBank/DDBJ databases">
        <authorList>
            <person name="Jaros S."/>
            <person name="Januszkiewicz K."/>
            <person name="Wedrychowicz H."/>
        </authorList>
    </citation>
    <scope>NUCLEOTIDE SEQUENCE [LARGE SCALE GENOMIC DNA]</scope>
    <source>
        <strain evidence="2 3">CGMCC 4.2025</strain>
    </source>
</reference>
<keyword evidence="3" id="KW-1185">Reference proteome</keyword>
<sequence>MKGSDLYTECRRVKVTAGPLERCGFVRYLVLFGMLVLPLASLVSATVIVLRAIDRAPAAQLADVLRALAELIRPFFRFRSRR</sequence>
<dbReference type="AlphaFoldDB" id="A0A1M7R178"/>
<organism evidence="2 3">
    <name type="scientific">Actinacidiphila paucisporea</name>
    <dbReference type="NCBI Taxonomy" id="310782"/>
    <lineage>
        <taxon>Bacteria</taxon>
        <taxon>Bacillati</taxon>
        <taxon>Actinomycetota</taxon>
        <taxon>Actinomycetes</taxon>
        <taxon>Kitasatosporales</taxon>
        <taxon>Streptomycetaceae</taxon>
        <taxon>Actinacidiphila</taxon>
    </lineage>
</organism>
<dbReference type="EMBL" id="FRBI01000064">
    <property type="protein sequence ID" value="SHN38333.1"/>
    <property type="molecule type" value="Genomic_DNA"/>
</dbReference>
<feature type="transmembrane region" description="Helical" evidence="1">
    <location>
        <begin position="28"/>
        <end position="50"/>
    </location>
</feature>
<dbReference type="Proteomes" id="UP000184111">
    <property type="component" value="Unassembled WGS sequence"/>
</dbReference>
<gene>
    <name evidence="2" type="ORF">SAMN05216499_1644</name>
</gene>